<protein>
    <submittedName>
        <fullName evidence="2">HAD superfamily hydrolase</fullName>
    </submittedName>
</protein>
<accession>B9M7A7</accession>
<dbReference type="AlphaFoldDB" id="B9M7A7"/>
<dbReference type="Proteomes" id="UP000007721">
    <property type="component" value="Chromosome"/>
</dbReference>
<dbReference type="STRING" id="316067.Geob_1838"/>
<dbReference type="OrthoDB" id="6101375at2"/>
<dbReference type="GO" id="GO:0016787">
    <property type="term" value="F:hydrolase activity"/>
    <property type="evidence" value="ECO:0007669"/>
    <property type="project" value="UniProtKB-KW"/>
</dbReference>
<dbReference type="SFLD" id="SFLDG01129">
    <property type="entry name" value="C1.5:_HAD__Beta-PGM__Phosphata"/>
    <property type="match status" value="1"/>
</dbReference>
<keyword evidence="3" id="KW-1185">Reference proteome</keyword>
<dbReference type="InterPro" id="IPR051540">
    <property type="entry name" value="S-2-haloacid_dehalogenase"/>
</dbReference>
<dbReference type="PANTHER" id="PTHR43316">
    <property type="entry name" value="HYDROLASE, HALOACID DELAHOGENASE-RELATED"/>
    <property type="match status" value="1"/>
</dbReference>
<dbReference type="InterPro" id="IPR036412">
    <property type="entry name" value="HAD-like_sf"/>
</dbReference>
<keyword evidence="1 2" id="KW-0378">Hydrolase</keyword>
<dbReference type="PANTHER" id="PTHR43316:SF8">
    <property type="entry name" value="HAD FAMILY HYDROLASE"/>
    <property type="match status" value="1"/>
</dbReference>
<dbReference type="EMBL" id="CP001390">
    <property type="protein sequence ID" value="ACM20195.1"/>
    <property type="molecule type" value="Genomic_DNA"/>
</dbReference>
<dbReference type="RefSeq" id="WP_012646924.1">
    <property type="nucleotide sequence ID" value="NC_011979.1"/>
</dbReference>
<dbReference type="Gene3D" id="3.40.50.1000">
    <property type="entry name" value="HAD superfamily/HAD-like"/>
    <property type="match status" value="1"/>
</dbReference>
<dbReference type="Pfam" id="PF00702">
    <property type="entry name" value="Hydrolase"/>
    <property type="match status" value="1"/>
</dbReference>
<evidence type="ECO:0000256" key="1">
    <source>
        <dbReference type="ARBA" id="ARBA00022801"/>
    </source>
</evidence>
<dbReference type="KEGG" id="geo:Geob_1838"/>
<sequence>MVELIAFDADDTLWHDMPLFQCLVEKFKALLREYQSEELIEKALLETEAKNLKHFGYGVKGFTLSLIETALDLSEGRISPSVIREILELGKEMMGAPVELLPGAKETVEALANKHKLILVTKGDLFHQESKLARSGMGDNFSELEIVASKDSRTYEAILKKFKVRADRFMMVGNSIRSDILPVLALGAYAVHIPYHAEWAHETVQEKQKQKLKLENRYIQIENIGMLLQVAIKIESNHFCAQASEQSEQSAADGQAATP</sequence>
<evidence type="ECO:0000313" key="3">
    <source>
        <dbReference type="Proteomes" id="UP000007721"/>
    </source>
</evidence>
<gene>
    <name evidence="2" type="ordered locus">Geob_1838</name>
</gene>
<dbReference type="InterPro" id="IPR023198">
    <property type="entry name" value="PGP-like_dom2"/>
</dbReference>
<organism evidence="2 3">
    <name type="scientific">Geotalea daltonii (strain DSM 22248 / JCM 15807 / FRC-32)</name>
    <name type="common">Geobacter daltonii</name>
    <dbReference type="NCBI Taxonomy" id="316067"/>
    <lineage>
        <taxon>Bacteria</taxon>
        <taxon>Pseudomonadati</taxon>
        <taxon>Thermodesulfobacteriota</taxon>
        <taxon>Desulfuromonadia</taxon>
        <taxon>Geobacterales</taxon>
        <taxon>Geobacteraceae</taxon>
        <taxon>Geotalea</taxon>
    </lineage>
</organism>
<proteinExistence type="predicted"/>
<dbReference type="SUPFAM" id="SSF56784">
    <property type="entry name" value="HAD-like"/>
    <property type="match status" value="1"/>
</dbReference>
<name>B9M7A7_GEODF</name>
<evidence type="ECO:0000313" key="2">
    <source>
        <dbReference type="EMBL" id="ACM20195.1"/>
    </source>
</evidence>
<dbReference type="InterPro" id="IPR023214">
    <property type="entry name" value="HAD_sf"/>
</dbReference>
<dbReference type="Gene3D" id="1.10.150.240">
    <property type="entry name" value="Putative phosphatase, domain 2"/>
    <property type="match status" value="1"/>
</dbReference>
<dbReference type="HOGENOM" id="CLU_074041_0_0_7"/>
<dbReference type="SFLD" id="SFLDS00003">
    <property type="entry name" value="Haloacid_Dehalogenase"/>
    <property type="match status" value="1"/>
</dbReference>
<reference evidence="2 3" key="1">
    <citation type="submission" date="2009-01" db="EMBL/GenBank/DDBJ databases">
        <title>Complete sequence of Geobacter sp. FRC-32.</title>
        <authorList>
            <consortium name="US DOE Joint Genome Institute"/>
            <person name="Lucas S."/>
            <person name="Copeland A."/>
            <person name="Lapidus A."/>
            <person name="Glavina del Rio T."/>
            <person name="Dalin E."/>
            <person name="Tice H."/>
            <person name="Bruce D."/>
            <person name="Goodwin L."/>
            <person name="Pitluck S."/>
            <person name="Saunders E."/>
            <person name="Brettin T."/>
            <person name="Detter J.C."/>
            <person name="Han C."/>
            <person name="Larimer F."/>
            <person name="Land M."/>
            <person name="Hauser L."/>
            <person name="Kyrpides N."/>
            <person name="Ovchinnikova G."/>
            <person name="Kostka J."/>
            <person name="Richardson P."/>
        </authorList>
    </citation>
    <scope>NUCLEOTIDE SEQUENCE [LARGE SCALE GENOMIC DNA]</scope>
    <source>
        <strain evidence="3">DSM 22248 / JCM 15807 / FRC-32</strain>
    </source>
</reference>
<dbReference type="eggNOG" id="COG1011">
    <property type="taxonomic scope" value="Bacteria"/>
</dbReference>